<proteinExistence type="predicted"/>
<keyword evidence="3" id="KW-1185">Reference proteome</keyword>
<evidence type="ECO:0000313" key="3">
    <source>
        <dbReference type="Proteomes" id="UP001470230"/>
    </source>
</evidence>
<dbReference type="PANTHER" id="PTHR21539">
    <property type="entry name" value="SAGA-ASSOCIATED FACTOR 29"/>
    <property type="match status" value="1"/>
</dbReference>
<protein>
    <recommendedName>
        <fullName evidence="1">SGF29 C-terminal domain-containing protein</fullName>
    </recommendedName>
</protein>
<sequence length="266" mass="30524">MNQNEFIKKLNILKLSIDQLDNDIKAIAVHELHFQPNKNDYQTKHVVNEIRKFNGLIVKQYEASINSAKDLIQYVGQMIQEANKEKPVSNEQKIPTKAEITAIMHDFFTSKIKTKQSPMPVYCGCYAANYKVPKEGHFVCARIDGNFFLMIVLNYADGICSVYDPTDVESDIKIIQLKNDDWTPLPTIIPERPAKRWEHSKGSTVLSLWPIQDGSWTTAFYPATVKLQPCERADADVRGYELDFGDNQLHVVPEKFVVTFPEQWQT</sequence>
<evidence type="ECO:0000313" key="2">
    <source>
        <dbReference type="EMBL" id="KAK8887244.1"/>
    </source>
</evidence>
<dbReference type="EMBL" id="JAPFFF010000006">
    <property type="protein sequence ID" value="KAK8887244.1"/>
    <property type="molecule type" value="Genomic_DNA"/>
</dbReference>
<dbReference type="Pfam" id="PF07039">
    <property type="entry name" value="SGF29_Tudor"/>
    <property type="match status" value="1"/>
</dbReference>
<comment type="caution">
    <text evidence="2">The sequence shown here is derived from an EMBL/GenBank/DDBJ whole genome shotgun (WGS) entry which is preliminary data.</text>
</comment>
<dbReference type="Gene3D" id="2.30.30.140">
    <property type="match status" value="1"/>
</dbReference>
<organism evidence="2 3">
    <name type="scientific">Tritrichomonas musculus</name>
    <dbReference type="NCBI Taxonomy" id="1915356"/>
    <lineage>
        <taxon>Eukaryota</taxon>
        <taxon>Metamonada</taxon>
        <taxon>Parabasalia</taxon>
        <taxon>Tritrichomonadida</taxon>
        <taxon>Tritrichomonadidae</taxon>
        <taxon>Tritrichomonas</taxon>
    </lineage>
</organism>
<reference evidence="2 3" key="1">
    <citation type="submission" date="2024-04" db="EMBL/GenBank/DDBJ databases">
        <title>Tritrichomonas musculus Genome.</title>
        <authorList>
            <person name="Alves-Ferreira E."/>
            <person name="Grigg M."/>
            <person name="Lorenzi H."/>
            <person name="Galac M."/>
        </authorList>
    </citation>
    <scope>NUCLEOTIDE SEQUENCE [LARGE SCALE GENOMIC DNA]</scope>
    <source>
        <strain evidence="2 3">EAF2021</strain>
    </source>
</reference>
<dbReference type="InterPro" id="IPR037802">
    <property type="entry name" value="SGF29"/>
</dbReference>
<dbReference type="PROSITE" id="PS51518">
    <property type="entry name" value="SGF29_C"/>
    <property type="match status" value="1"/>
</dbReference>
<evidence type="ECO:0000259" key="1">
    <source>
        <dbReference type="PROSITE" id="PS51518"/>
    </source>
</evidence>
<dbReference type="Proteomes" id="UP001470230">
    <property type="component" value="Unassembled WGS sequence"/>
</dbReference>
<name>A0ABR2K860_9EUKA</name>
<dbReference type="InterPro" id="IPR010750">
    <property type="entry name" value="SGF29_tudor-like_dom"/>
</dbReference>
<feature type="domain" description="SGF29 C-terminal" evidence="1">
    <location>
        <begin position="129"/>
        <end position="266"/>
    </location>
</feature>
<gene>
    <name evidence="2" type="ORF">M9Y10_038282</name>
</gene>
<accession>A0ABR2K860</accession>
<dbReference type="PANTHER" id="PTHR21539:SF0">
    <property type="entry name" value="SAGA-ASSOCIATED FACTOR 29"/>
    <property type="match status" value="1"/>
</dbReference>